<protein>
    <submittedName>
        <fullName evidence="1">Uncharacterized protein</fullName>
    </submittedName>
</protein>
<sequence length="98" mass="10567">MTDEEQKIIDTSLDQARKLHDNMRQMWDGDTLATFYYGVISGAIARSGPEVAQALTAMLTEVYANTAKSHVDLGKLANGFANGRADASTTTTPETPMA</sequence>
<dbReference type="Proteomes" id="UP000645610">
    <property type="component" value="Unassembled WGS sequence"/>
</dbReference>
<keyword evidence="2" id="KW-1185">Reference proteome</keyword>
<evidence type="ECO:0000313" key="1">
    <source>
        <dbReference type="EMBL" id="MBF9140267.1"/>
    </source>
</evidence>
<proteinExistence type="predicted"/>
<accession>A0A931BDF9</accession>
<dbReference type="RefSeq" id="WP_196284631.1">
    <property type="nucleotide sequence ID" value="NZ_JADQDP010000001.1"/>
</dbReference>
<name>A0A931BDF9_9BACT</name>
<gene>
    <name evidence="1" type="ORF">I2I01_01380</name>
</gene>
<evidence type="ECO:0000313" key="2">
    <source>
        <dbReference type="Proteomes" id="UP000645610"/>
    </source>
</evidence>
<comment type="caution">
    <text evidence="1">The sequence shown here is derived from an EMBL/GenBank/DDBJ whole genome shotgun (WGS) entry which is preliminary data.</text>
</comment>
<organism evidence="1 2">
    <name type="scientific">Hymenobacter properus</name>
    <dbReference type="NCBI Taxonomy" id="2791026"/>
    <lineage>
        <taxon>Bacteria</taxon>
        <taxon>Pseudomonadati</taxon>
        <taxon>Bacteroidota</taxon>
        <taxon>Cytophagia</taxon>
        <taxon>Cytophagales</taxon>
        <taxon>Hymenobacteraceae</taxon>
        <taxon>Hymenobacter</taxon>
    </lineage>
</organism>
<reference evidence="1 2" key="1">
    <citation type="submission" date="2020-11" db="EMBL/GenBank/DDBJ databases">
        <authorList>
            <person name="Kim M.K."/>
        </authorList>
    </citation>
    <scope>NUCLEOTIDE SEQUENCE [LARGE SCALE GENOMIC DNA]</scope>
    <source>
        <strain evidence="1 2">BT439</strain>
    </source>
</reference>
<dbReference type="AlphaFoldDB" id="A0A931BDF9"/>
<dbReference type="EMBL" id="JADQDP010000001">
    <property type="protein sequence ID" value="MBF9140267.1"/>
    <property type="molecule type" value="Genomic_DNA"/>
</dbReference>